<keyword evidence="4 9" id="KW-0812">Transmembrane</keyword>
<accession>A0ABP8XSG0</accession>
<gene>
    <name evidence="9" type="primary">tatA</name>
    <name evidence="10" type="ORF">GCM10023349_34520</name>
</gene>
<organism evidence="10 11">
    <name type="scientific">Nocardioides conyzicola</name>
    <dbReference type="NCBI Taxonomy" id="1651781"/>
    <lineage>
        <taxon>Bacteria</taxon>
        <taxon>Bacillati</taxon>
        <taxon>Actinomycetota</taxon>
        <taxon>Actinomycetes</taxon>
        <taxon>Propionibacteriales</taxon>
        <taxon>Nocardioidaceae</taxon>
        <taxon>Nocardioides</taxon>
    </lineage>
</organism>
<dbReference type="NCBIfam" id="TIGR01411">
    <property type="entry name" value="tatAE"/>
    <property type="match status" value="1"/>
</dbReference>
<dbReference type="EMBL" id="BAABKM010000002">
    <property type="protein sequence ID" value="GAA4712533.1"/>
    <property type="molecule type" value="Genomic_DNA"/>
</dbReference>
<evidence type="ECO:0000256" key="2">
    <source>
        <dbReference type="ARBA" id="ARBA00022448"/>
    </source>
</evidence>
<dbReference type="Pfam" id="PF02416">
    <property type="entry name" value="TatA_B_E"/>
    <property type="match status" value="1"/>
</dbReference>
<proteinExistence type="inferred from homology"/>
<evidence type="ECO:0000256" key="1">
    <source>
        <dbReference type="ARBA" id="ARBA00004162"/>
    </source>
</evidence>
<evidence type="ECO:0000256" key="4">
    <source>
        <dbReference type="ARBA" id="ARBA00022692"/>
    </source>
</evidence>
<dbReference type="PANTHER" id="PTHR42982:SF8">
    <property type="entry name" value="SEC-INDEPENDENT PROTEIN TRANSLOCASE PROTEIN TATA"/>
    <property type="match status" value="1"/>
</dbReference>
<protein>
    <recommendedName>
        <fullName evidence="9">Sec-independent protein translocase protein TatA</fullName>
    </recommendedName>
</protein>
<comment type="similarity">
    <text evidence="9">Belongs to the TatA/E family.</text>
</comment>
<name>A0ABP8XSG0_9ACTN</name>
<evidence type="ECO:0000256" key="3">
    <source>
        <dbReference type="ARBA" id="ARBA00022475"/>
    </source>
</evidence>
<dbReference type="InterPro" id="IPR006312">
    <property type="entry name" value="TatA/E"/>
</dbReference>
<evidence type="ECO:0000256" key="8">
    <source>
        <dbReference type="ARBA" id="ARBA00023136"/>
    </source>
</evidence>
<keyword evidence="6 9" id="KW-1133">Transmembrane helix</keyword>
<evidence type="ECO:0000256" key="5">
    <source>
        <dbReference type="ARBA" id="ARBA00022927"/>
    </source>
</evidence>
<comment type="caution">
    <text evidence="10">The sequence shown here is derived from an EMBL/GenBank/DDBJ whole genome shotgun (WGS) entry which is preliminary data.</text>
</comment>
<comment type="subcellular location">
    <subcellularLocation>
        <location evidence="1 9">Cell membrane</location>
        <topology evidence="1 9">Single-pass membrane protein</topology>
    </subcellularLocation>
</comment>
<evidence type="ECO:0000256" key="9">
    <source>
        <dbReference type="HAMAP-Rule" id="MF_00236"/>
    </source>
</evidence>
<sequence>MDVGAPEVLILLVVLVFLFGAKKLPELARGSGRALRIFKEEISADDKPARPDSDTPRSS</sequence>
<comment type="function">
    <text evidence="9">Part of the twin-arginine translocation (Tat) system that transports large folded proteins containing a characteristic twin-arginine motif in their signal peptide across membranes. TatA could form the protein-conducting channel of the Tat system.</text>
</comment>
<dbReference type="RefSeq" id="WP_345522648.1">
    <property type="nucleotide sequence ID" value="NZ_BAABKM010000002.1"/>
</dbReference>
<comment type="subunit">
    <text evidence="9">The Tat system comprises two distinct complexes: a TatABC complex, containing multiple copies of TatA, TatB and TatC subunits, and a separate TatA complex, containing only TatA subunits. Substrates initially bind to the TatABC complex, which probably triggers association of the separate TatA complex to form the active translocon.</text>
</comment>
<keyword evidence="2 9" id="KW-0813">Transport</keyword>
<evidence type="ECO:0000313" key="10">
    <source>
        <dbReference type="EMBL" id="GAA4712533.1"/>
    </source>
</evidence>
<evidence type="ECO:0000256" key="6">
    <source>
        <dbReference type="ARBA" id="ARBA00022989"/>
    </source>
</evidence>
<reference evidence="11" key="1">
    <citation type="journal article" date="2019" name="Int. J. Syst. Evol. Microbiol.">
        <title>The Global Catalogue of Microorganisms (GCM) 10K type strain sequencing project: providing services to taxonomists for standard genome sequencing and annotation.</title>
        <authorList>
            <consortium name="The Broad Institute Genomics Platform"/>
            <consortium name="The Broad Institute Genome Sequencing Center for Infectious Disease"/>
            <person name="Wu L."/>
            <person name="Ma J."/>
        </authorList>
    </citation>
    <scope>NUCLEOTIDE SEQUENCE [LARGE SCALE GENOMIC DNA]</scope>
    <source>
        <strain evidence="11">JCM 18531</strain>
    </source>
</reference>
<dbReference type="PANTHER" id="PTHR42982">
    <property type="entry name" value="SEC-INDEPENDENT PROTEIN TRANSLOCASE PROTEIN TATA"/>
    <property type="match status" value="1"/>
</dbReference>
<dbReference type="InterPro" id="IPR003369">
    <property type="entry name" value="TatA/B/E"/>
</dbReference>
<keyword evidence="7 9" id="KW-0811">Translocation</keyword>
<dbReference type="HAMAP" id="MF_00236">
    <property type="entry name" value="TatA_E"/>
    <property type="match status" value="1"/>
</dbReference>
<dbReference type="Proteomes" id="UP001499974">
    <property type="component" value="Unassembled WGS sequence"/>
</dbReference>
<keyword evidence="5 9" id="KW-0653">Protein transport</keyword>
<keyword evidence="3 9" id="KW-1003">Cell membrane</keyword>
<evidence type="ECO:0000256" key="7">
    <source>
        <dbReference type="ARBA" id="ARBA00023010"/>
    </source>
</evidence>
<dbReference type="Gene3D" id="1.20.5.3310">
    <property type="match status" value="1"/>
</dbReference>
<keyword evidence="11" id="KW-1185">Reference proteome</keyword>
<evidence type="ECO:0000313" key="11">
    <source>
        <dbReference type="Proteomes" id="UP001499974"/>
    </source>
</evidence>
<keyword evidence="8 9" id="KW-0472">Membrane</keyword>